<evidence type="ECO:0000256" key="2">
    <source>
        <dbReference type="ARBA" id="ARBA00007727"/>
    </source>
</evidence>
<dbReference type="Gramene" id="SIN_1012621.t">
    <property type="protein sequence ID" value="SIN_1012621.t"/>
    <property type="gene ID" value="SIN_1012621"/>
</dbReference>
<evidence type="ECO:0000256" key="1">
    <source>
        <dbReference type="ARBA" id="ARBA00004167"/>
    </source>
</evidence>
<dbReference type="Pfam" id="PF14416">
    <property type="entry name" value="PMR5N"/>
    <property type="match status" value="1"/>
</dbReference>
<evidence type="ECO:0000313" key="10">
    <source>
        <dbReference type="Proteomes" id="UP000504604"/>
    </source>
</evidence>
<dbReference type="GO" id="GO:0016413">
    <property type="term" value="F:O-acetyltransferase activity"/>
    <property type="evidence" value="ECO:0007669"/>
    <property type="project" value="InterPro"/>
</dbReference>
<dbReference type="GO" id="GO:0005794">
    <property type="term" value="C:Golgi apparatus"/>
    <property type="evidence" value="ECO:0007669"/>
    <property type="project" value="TreeGrafter"/>
</dbReference>
<dbReference type="Proteomes" id="UP000504604">
    <property type="component" value="Linkage group LG6"/>
</dbReference>
<evidence type="ECO:0000313" key="11">
    <source>
        <dbReference type="RefSeq" id="XP_011079550.1"/>
    </source>
</evidence>
<keyword evidence="4" id="KW-0735">Signal-anchor</keyword>
<feature type="transmembrane region" description="Helical" evidence="7">
    <location>
        <begin position="12"/>
        <end position="36"/>
    </location>
</feature>
<dbReference type="InParanoid" id="A0A6I9TFV8"/>
<evidence type="ECO:0000259" key="9">
    <source>
        <dbReference type="Pfam" id="PF14416"/>
    </source>
</evidence>
<dbReference type="PANTHER" id="PTHR32285:SF19">
    <property type="entry name" value="PROTEIN TRICHOME BIREFRINGENCE-LIKE 6"/>
    <property type="match status" value="1"/>
</dbReference>
<evidence type="ECO:0000256" key="7">
    <source>
        <dbReference type="SAM" id="Phobius"/>
    </source>
</evidence>
<dbReference type="FunCoup" id="A0A6I9TFV8">
    <property type="interactions" value="118"/>
</dbReference>
<dbReference type="InterPro" id="IPR026057">
    <property type="entry name" value="TBL_C"/>
</dbReference>
<gene>
    <name evidence="11" type="primary">LOC105163041</name>
</gene>
<proteinExistence type="inferred from homology"/>
<dbReference type="PANTHER" id="PTHR32285">
    <property type="entry name" value="PROTEIN TRICHOME BIREFRINGENCE-LIKE 9-RELATED"/>
    <property type="match status" value="1"/>
</dbReference>
<evidence type="ECO:0000256" key="4">
    <source>
        <dbReference type="ARBA" id="ARBA00022968"/>
    </source>
</evidence>
<dbReference type="OrthoDB" id="630188at2759"/>
<protein>
    <submittedName>
        <fullName evidence="11">Protein trichome birefringence-like 6</fullName>
    </submittedName>
</protein>
<keyword evidence="6 7" id="KW-0472">Membrane</keyword>
<evidence type="ECO:0000259" key="8">
    <source>
        <dbReference type="Pfam" id="PF13839"/>
    </source>
</evidence>
<evidence type="ECO:0000256" key="6">
    <source>
        <dbReference type="ARBA" id="ARBA00023136"/>
    </source>
</evidence>
<sequence length="560" mass="64377">MEKQRSFSIKPIRFLVFAFTLSFSVIFLIFFSTWVVKTPPSLHLPTHNLGFNTTSLSVQTLREFNTTSPEYLLKTSILLRSHFERDENSSHIADVSSLEDVQKRESEITVVKDAESRVSLVTGNSSLNPLGSNLSVDGVNSSYSTNSTVDDTGELGHVIYTVGSNSSGEEFQELNDVIDRGNVVFDNSTSGKQDIVSDSPFERQHIELRNDVAEKDKLDCDITRGRWVIDGSYPLYTNVTCPFIDEGFNCEGNGRLDKDYMKWRWQPHDCDIPRFNATKMLELIRGKRLVFVGDSINRNQWESMLCLLMGAVKDPTKVYETRGRKITKERGNYCFKFEDYKCTVEYYLSHFLVHESKARIGKKRGQTLRIDTIDKGSSRWRGADILVFNTAHWWNHHKTKAGINYYQEGDLVHPRLDVAEAFRRALLTWASWVDKYINPRKTLIFFRSSAPSHFSGGQWNTGGHCREAFQPINESFTSNYPERNLIVDEIIRQMKNPVTLLNITRLSDYRPDAHPSIYGRQSVNPGVEDCSHWCLPGVPDTWNELLYYYLRLRTKGNFVD</sequence>
<feature type="domain" description="Trichome birefringence-like N-terminal" evidence="9">
    <location>
        <begin position="219"/>
        <end position="271"/>
    </location>
</feature>
<dbReference type="KEGG" id="sind:105163041"/>
<keyword evidence="5 7" id="KW-1133">Transmembrane helix</keyword>
<dbReference type="Pfam" id="PF13839">
    <property type="entry name" value="PC-Esterase"/>
    <property type="match status" value="1"/>
</dbReference>
<comment type="similarity">
    <text evidence="2">Belongs to the PC-esterase family. TBL subfamily.</text>
</comment>
<evidence type="ECO:0000256" key="5">
    <source>
        <dbReference type="ARBA" id="ARBA00022989"/>
    </source>
</evidence>
<keyword evidence="3 7" id="KW-0812">Transmembrane</keyword>
<evidence type="ECO:0000256" key="3">
    <source>
        <dbReference type="ARBA" id="ARBA00022692"/>
    </source>
</evidence>
<dbReference type="GeneID" id="105163041"/>
<comment type="subcellular location">
    <subcellularLocation>
        <location evidence="1">Membrane</location>
        <topology evidence="1">Single-pass membrane protein</topology>
    </subcellularLocation>
</comment>
<organism evidence="10 11">
    <name type="scientific">Sesamum indicum</name>
    <name type="common">Oriental sesame</name>
    <name type="synonym">Sesamum orientale</name>
    <dbReference type="NCBI Taxonomy" id="4182"/>
    <lineage>
        <taxon>Eukaryota</taxon>
        <taxon>Viridiplantae</taxon>
        <taxon>Streptophyta</taxon>
        <taxon>Embryophyta</taxon>
        <taxon>Tracheophyta</taxon>
        <taxon>Spermatophyta</taxon>
        <taxon>Magnoliopsida</taxon>
        <taxon>eudicotyledons</taxon>
        <taxon>Gunneridae</taxon>
        <taxon>Pentapetalae</taxon>
        <taxon>asterids</taxon>
        <taxon>lamiids</taxon>
        <taxon>Lamiales</taxon>
        <taxon>Pedaliaceae</taxon>
        <taxon>Sesamum</taxon>
    </lineage>
</organism>
<accession>A0A6I9TFV8</accession>
<feature type="domain" description="Trichome birefringence-like C-terminal" evidence="8">
    <location>
        <begin position="272"/>
        <end position="548"/>
    </location>
</feature>
<name>A0A6I9TFV8_SESIN</name>
<dbReference type="GO" id="GO:0016020">
    <property type="term" value="C:membrane"/>
    <property type="evidence" value="ECO:0007669"/>
    <property type="project" value="UniProtKB-SubCell"/>
</dbReference>
<dbReference type="InterPro" id="IPR029962">
    <property type="entry name" value="TBL"/>
</dbReference>
<dbReference type="InterPro" id="IPR025846">
    <property type="entry name" value="TBL_N"/>
</dbReference>
<dbReference type="RefSeq" id="XP_011079550.1">
    <property type="nucleotide sequence ID" value="XM_011081248.2"/>
</dbReference>
<keyword evidence="10" id="KW-1185">Reference proteome</keyword>
<reference evidence="11" key="1">
    <citation type="submission" date="2025-08" db="UniProtKB">
        <authorList>
            <consortium name="RefSeq"/>
        </authorList>
    </citation>
    <scope>IDENTIFICATION</scope>
</reference>
<dbReference type="AlphaFoldDB" id="A0A6I9TFV8"/>